<dbReference type="EMBL" id="WOCE01000001">
    <property type="protein sequence ID" value="KAE9620414.1"/>
    <property type="molecule type" value="Genomic_DNA"/>
</dbReference>
<keyword evidence="2" id="KW-1185">Reference proteome</keyword>
<sequence>MGNCASSQFIRRAENICFETSVNIIHMDGKLEQFKEPIKAEHALFQNPNCFLCSSESMYVGSLLTRVDPNEELHFDHIYFLIPLSKSHIPLSLHQLCSLAIKANAALVHSQATTTNSIMKSSHANCVTHPSLYQEYLH</sequence>
<accession>A0A6A5PMF5</accession>
<dbReference type="AlphaFoldDB" id="A0A6A5PMF5"/>
<dbReference type="PANTHER" id="PTHR33052">
    <property type="entry name" value="DUF4228 DOMAIN PROTEIN-RELATED"/>
    <property type="match status" value="1"/>
</dbReference>
<protein>
    <submittedName>
        <fullName evidence="1">Uncharacterized protein</fullName>
    </submittedName>
</protein>
<evidence type="ECO:0000313" key="1">
    <source>
        <dbReference type="EMBL" id="KAE9620414.1"/>
    </source>
</evidence>
<proteinExistence type="predicted"/>
<reference evidence="2" key="1">
    <citation type="journal article" date="2020" name="Nat. Commun.">
        <title>Genome sequence of the cluster root forming white lupin.</title>
        <authorList>
            <person name="Hufnagel B."/>
            <person name="Marques A."/>
            <person name="Soriano A."/>
            <person name="Marques L."/>
            <person name="Divol F."/>
            <person name="Doumas P."/>
            <person name="Sallet E."/>
            <person name="Mancinotti D."/>
            <person name="Carrere S."/>
            <person name="Marande W."/>
            <person name="Arribat S."/>
            <person name="Keller J."/>
            <person name="Huneau C."/>
            <person name="Blein T."/>
            <person name="Aime D."/>
            <person name="Laguerre M."/>
            <person name="Taylor J."/>
            <person name="Schubert V."/>
            <person name="Nelson M."/>
            <person name="Geu-Flores F."/>
            <person name="Crespi M."/>
            <person name="Gallardo-Guerrero K."/>
            <person name="Delaux P.-M."/>
            <person name="Salse J."/>
            <person name="Berges H."/>
            <person name="Guyot R."/>
            <person name="Gouzy J."/>
            <person name="Peret B."/>
        </authorList>
    </citation>
    <scope>NUCLEOTIDE SEQUENCE [LARGE SCALE GENOMIC DNA]</scope>
    <source>
        <strain evidence="2">cv. Amiga</strain>
    </source>
</reference>
<comment type="caution">
    <text evidence="1">The sequence shown here is derived from an EMBL/GenBank/DDBJ whole genome shotgun (WGS) entry which is preliminary data.</text>
</comment>
<dbReference type="InterPro" id="IPR025322">
    <property type="entry name" value="PADRE_dom"/>
</dbReference>
<gene>
    <name evidence="1" type="ORF">Lalb_Chr01g0002861</name>
</gene>
<dbReference type="Pfam" id="PF14009">
    <property type="entry name" value="PADRE"/>
    <property type="match status" value="1"/>
</dbReference>
<dbReference type="OrthoDB" id="1919386at2759"/>
<organism evidence="1 2">
    <name type="scientific">Lupinus albus</name>
    <name type="common">White lupine</name>
    <name type="synonym">Lupinus termis</name>
    <dbReference type="NCBI Taxonomy" id="3870"/>
    <lineage>
        <taxon>Eukaryota</taxon>
        <taxon>Viridiplantae</taxon>
        <taxon>Streptophyta</taxon>
        <taxon>Embryophyta</taxon>
        <taxon>Tracheophyta</taxon>
        <taxon>Spermatophyta</taxon>
        <taxon>Magnoliopsida</taxon>
        <taxon>eudicotyledons</taxon>
        <taxon>Gunneridae</taxon>
        <taxon>Pentapetalae</taxon>
        <taxon>rosids</taxon>
        <taxon>fabids</taxon>
        <taxon>Fabales</taxon>
        <taxon>Fabaceae</taxon>
        <taxon>Papilionoideae</taxon>
        <taxon>50 kb inversion clade</taxon>
        <taxon>genistoids sensu lato</taxon>
        <taxon>core genistoids</taxon>
        <taxon>Genisteae</taxon>
        <taxon>Lupinus</taxon>
    </lineage>
</organism>
<evidence type="ECO:0000313" key="2">
    <source>
        <dbReference type="Proteomes" id="UP000447434"/>
    </source>
</evidence>
<dbReference type="Proteomes" id="UP000447434">
    <property type="component" value="Chromosome 1"/>
</dbReference>
<name>A0A6A5PMF5_LUPAL</name>